<dbReference type="AlphaFoldDB" id="A0A0F3NNY2"/>
<protein>
    <submittedName>
        <fullName evidence="1">Uncharacterized protein</fullName>
    </submittedName>
</protein>
<evidence type="ECO:0000313" key="2">
    <source>
        <dbReference type="Proteomes" id="UP000033562"/>
    </source>
</evidence>
<proteinExistence type="predicted"/>
<comment type="caution">
    <text evidence="1">The sequence shown here is derived from an EMBL/GenBank/DDBJ whole genome shotgun (WGS) entry which is preliminary data.</text>
</comment>
<dbReference type="RefSeq" id="WP_045809129.1">
    <property type="nucleotide sequence ID" value="NZ_LANX01000001.1"/>
</dbReference>
<evidence type="ECO:0000313" key="1">
    <source>
        <dbReference type="EMBL" id="KJV69412.1"/>
    </source>
</evidence>
<sequence length="117" mass="13075">MIDFIECEAFVTHHGNNAQDVQYHGNVNVDYNGTFNTNLQLSSEDMVGTHVHVDGVIHINDNTPYLKIHGDIETSQGISTGTGTFYHDIAGRIDDENNIVFQYDGSSEDIKFLFPQV</sequence>
<keyword evidence="2" id="KW-1185">Reference proteome</keyword>
<dbReference type="Proteomes" id="UP000033562">
    <property type="component" value="Unassembled WGS sequence"/>
</dbReference>
<accession>A0A0F3NNY2</accession>
<gene>
    <name evidence="1" type="ORF">NLO413_0804</name>
</gene>
<dbReference type="EMBL" id="LANX01000001">
    <property type="protein sequence ID" value="KJV69412.1"/>
    <property type="molecule type" value="Genomic_DNA"/>
</dbReference>
<name>A0A0F3NNY2_9RICK</name>
<organism evidence="1 2">
    <name type="scientific">Candidatus Neoehrlichia procyonis str. RAC413</name>
    <dbReference type="NCBI Taxonomy" id="1359163"/>
    <lineage>
        <taxon>Bacteria</taxon>
        <taxon>Pseudomonadati</taxon>
        <taxon>Pseudomonadota</taxon>
        <taxon>Alphaproteobacteria</taxon>
        <taxon>Rickettsiales</taxon>
        <taxon>Anaplasmataceae</taxon>
        <taxon>Candidatus Neoehrlichia</taxon>
    </lineage>
</organism>
<reference evidence="1 2" key="1">
    <citation type="submission" date="2015-02" db="EMBL/GenBank/DDBJ databases">
        <title>Genome Sequencing of Rickettsiales.</title>
        <authorList>
            <person name="Daugherty S.C."/>
            <person name="Su Q."/>
            <person name="Abolude K."/>
            <person name="Beier-Sexton M."/>
            <person name="Carlyon J.A."/>
            <person name="Carter R."/>
            <person name="Day N.P."/>
            <person name="Dumler S.J."/>
            <person name="Dyachenko V."/>
            <person name="Godinez A."/>
            <person name="Kurtti T.J."/>
            <person name="Lichay M."/>
            <person name="Mullins K.E."/>
            <person name="Ott S."/>
            <person name="Pappas-Brown V."/>
            <person name="Paris D.H."/>
            <person name="Patel P."/>
            <person name="Richards A.L."/>
            <person name="Sadzewicz L."/>
            <person name="Sears K."/>
            <person name="Seidman D."/>
            <person name="Sengamalay N."/>
            <person name="Stenos J."/>
            <person name="Tallon L.J."/>
            <person name="Vincent G."/>
            <person name="Fraser C.M."/>
            <person name="Munderloh U."/>
            <person name="Dunning-Hotopp J.C."/>
        </authorList>
    </citation>
    <scope>NUCLEOTIDE SEQUENCE [LARGE SCALE GENOMIC DNA]</scope>
    <source>
        <strain evidence="1 2">RAC413</strain>
    </source>
</reference>